<evidence type="ECO:0000313" key="3">
    <source>
        <dbReference type="Proteomes" id="UP000230750"/>
    </source>
</evidence>
<keyword evidence="3" id="KW-1185">Reference proteome</keyword>
<dbReference type="EMBL" id="MRZV01001805">
    <property type="protein sequence ID" value="PIK35822.1"/>
    <property type="molecule type" value="Genomic_DNA"/>
</dbReference>
<dbReference type="OrthoDB" id="2498029at2759"/>
<gene>
    <name evidence="2" type="ORF">BSL78_27349</name>
</gene>
<dbReference type="AlphaFoldDB" id="A0A2G8JJ95"/>
<feature type="region of interest" description="Disordered" evidence="1">
    <location>
        <begin position="184"/>
        <end position="245"/>
    </location>
</feature>
<name>A0A2G8JJ95_STIJA</name>
<feature type="compositionally biased region" description="Low complexity" evidence="1">
    <location>
        <begin position="195"/>
        <end position="245"/>
    </location>
</feature>
<evidence type="ECO:0000256" key="1">
    <source>
        <dbReference type="SAM" id="MobiDB-lite"/>
    </source>
</evidence>
<proteinExistence type="predicted"/>
<comment type="caution">
    <text evidence="2">The sequence shown here is derived from an EMBL/GenBank/DDBJ whole genome shotgun (WGS) entry which is preliminary data.</text>
</comment>
<protein>
    <submittedName>
        <fullName evidence="2">Uncharacterized protein</fullName>
    </submittedName>
</protein>
<accession>A0A2G8JJ95</accession>
<reference evidence="2 3" key="1">
    <citation type="journal article" date="2017" name="PLoS Biol.">
        <title>The sea cucumber genome provides insights into morphological evolution and visceral regeneration.</title>
        <authorList>
            <person name="Zhang X."/>
            <person name="Sun L."/>
            <person name="Yuan J."/>
            <person name="Sun Y."/>
            <person name="Gao Y."/>
            <person name="Zhang L."/>
            <person name="Li S."/>
            <person name="Dai H."/>
            <person name="Hamel J.F."/>
            <person name="Liu C."/>
            <person name="Yu Y."/>
            <person name="Liu S."/>
            <person name="Lin W."/>
            <person name="Guo K."/>
            <person name="Jin S."/>
            <person name="Xu P."/>
            <person name="Storey K.B."/>
            <person name="Huan P."/>
            <person name="Zhang T."/>
            <person name="Zhou Y."/>
            <person name="Zhang J."/>
            <person name="Lin C."/>
            <person name="Li X."/>
            <person name="Xing L."/>
            <person name="Huo D."/>
            <person name="Sun M."/>
            <person name="Wang L."/>
            <person name="Mercier A."/>
            <person name="Li F."/>
            <person name="Yang H."/>
            <person name="Xiang J."/>
        </authorList>
    </citation>
    <scope>NUCLEOTIDE SEQUENCE [LARGE SCALE GENOMIC DNA]</scope>
    <source>
        <strain evidence="2">Shaxun</strain>
        <tissue evidence="2">Muscle</tissue>
    </source>
</reference>
<organism evidence="2 3">
    <name type="scientific">Stichopus japonicus</name>
    <name type="common">Sea cucumber</name>
    <dbReference type="NCBI Taxonomy" id="307972"/>
    <lineage>
        <taxon>Eukaryota</taxon>
        <taxon>Metazoa</taxon>
        <taxon>Echinodermata</taxon>
        <taxon>Eleutherozoa</taxon>
        <taxon>Echinozoa</taxon>
        <taxon>Holothuroidea</taxon>
        <taxon>Aspidochirotacea</taxon>
        <taxon>Aspidochirotida</taxon>
        <taxon>Stichopodidae</taxon>
        <taxon>Apostichopus</taxon>
    </lineage>
</organism>
<sequence length="261" mass="29391">MQTVMKRDTLLSNLAGPERSIAVSFVHCAVCIDRSCYVLTVHLCLITEVSKLCVYFLGSMVVSNTSVTPHLKLGQITGMRHFFVHQSSHPLTLSLYEFQVRSTWPGRGWVGMEKKTSLYGSIALTIGEKTCMRPSTPTIAEDEELQTNADETTSLLDQHHQKFDKKYTEDGFIIDNDDEAEFEFGNTQTLKNNRSTAENNRSTSENNRSTSENNRSTSENNCSTSENNRSTSENSRSTSENNRSTSEINRCSLWKDCKNNS</sequence>
<evidence type="ECO:0000313" key="2">
    <source>
        <dbReference type="EMBL" id="PIK35822.1"/>
    </source>
</evidence>
<feature type="compositionally biased region" description="Polar residues" evidence="1">
    <location>
        <begin position="185"/>
        <end position="194"/>
    </location>
</feature>
<dbReference type="Proteomes" id="UP000230750">
    <property type="component" value="Unassembled WGS sequence"/>
</dbReference>